<comment type="caution">
    <text evidence="1">The sequence shown here is derived from an EMBL/GenBank/DDBJ whole genome shotgun (WGS) entry which is preliminary data.</text>
</comment>
<reference evidence="1 2" key="1">
    <citation type="journal article" date="2021" name="bioRxiv">
        <title>Unique metabolic strategies in Hadean analogues reveal hints for primordial physiology.</title>
        <authorList>
            <person name="Nobu M.K."/>
            <person name="Nakai R."/>
            <person name="Tamazawa S."/>
            <person name="Mori H."/>
            <person name="Toyoda A."/>
            <person name="Ijiri A."/>
            <person name="Suzuki S."/>
            <person name="Kurokawa K."/>
            <person name="Kamagata Y."/>
            <person name="Tamaki H."/>
        </authorList>
    </citation>
    <scope>NUCLEOTIDE SEQUENCE [LARGE SCALE GENOMIC DNA]</scope>
    <source>
        <strain evidence="1">BS525</strain>
    </source>
</reference>
<dbReference type="Proteomes" id="UP000811545">
    <property type="component" value="Unassembled WGS sequence"/>
</dbReference>
<dbReference type="AlphaFoldDB" id="A0A9E2BN13"/>
<protein>
    <submittedName>
        <fullName evidence="1">Uncharacterized protein</fullName>
    </submittedName>
</protein>
<accession>A0A9E2BN13</accession>
<evidence type="ECO:0000313" key="1">
    <source>
        <dbReference type="EMBL" id="MBT9145974.1"/>
    </source>
</evidence>
<evidence type="ECO:0000313" key="2">
    <source>
        <dbReference type="Proteomes" id="UP000811545"/>
    </source>
</evidence>
<gene>
    <name evidence="1" type="ORF">DDT42_01853</name>
</gene>
<sequence>MTTNTQYTDCAAHADYTNSNNAKYAILKLREWGWTDQQIADQANVHRTTIGRIRLGSICNWVISYSLIRLFEDDELFRK</sequence>
<organism evidence="1 2">
    <name type="scientific">Psychracetigena formicireducens</name>
    <dbReference type="NCBI Taxonomy" id="2986056"/>
    <lineage>
        <taxon>Bacteria</taxon>
        <taxon>Bacillati</taxon>
        <taxon>Candidatus Lithacetigenota</taxon>
        <taxon>Candidatus Psychracetigena</taxon>
    </lineage>
</organism>
<name>A0A9E2BN13_PSYF1</name>
<dbReference type="EMBL" id="QLTW01000249">
    <property type="protein sequence ID" value="MBT9145974.1"/>
    <property type="molecule type" value="Genomic_DNA"/>
</dbReference>
<proteinExistence type="predicted"/>